<organism evidence="2 3">
    <name type="scientific">Dyella telluris</name>
    <dbReference type="NCBI Taxonomy" id="2763498"/>
    <lineage>
        <taxon>Bacteria</taxon>
        <taxon>Pseudomonadati</taxon>
        <taxon>Pseudomonadota</taxon>
        <taxon>Gammaproteobacteria</taxon>
        <taxon>Lysobacterales</taxon>
        <taxon>Rhodanobacteraceae</taxon>
        <taxon>Dyella</taxon>
    </lineage>
</organism>
<dbReference type="AlphaFoldDB" id="A0A7G8Q4Q3"/>
<dbReference type="Gene3D" id="3.60.21.10">
    <property type="match status" value="1"/>
</dbReference>
<dbReference type="InterPro" id="IPR050535">
    <property type="entry name" value="DNA_Repair-Maintenance_Comp"/>
</dbReference>
<dbReference type="InterPro" id="IPR004843">
    <property type="entry name" value="Calcineurin-like_PHP"/>
</dbReference>
<dbReference type="GO" id="GO:0016787">
    <property type="term" value="F:hydrolase activity"/>
    <property type="evidence" value="ECO:0007669"/>
    <property type="project" value="InterPro"/>
</dbReference>
<evidence type="ECO:0000313" key="2">
    <source>
        <dbReference type="EMBL" id="QNK01761.1"/>
    </source>
</evidence>
<accession>A0A7G8Q4Q3</accession>
<dbReference type="Pfam" id="PF00149">
    <property type="entry name" value="Metallophos"/>
    <property type="match status" value="1"/>
</dbReference>
<dbReference type="Proteomes" id="UP000515873">
    <property type="component" value="Chromosome"/>
</dbReference>
<gene>
    <name evidence="2" type="ORF">H8F01_00845</name>
</gene>
<dbReference type="SUPFAM" id="SSF56300">
    <property type="entry name" value="Metallo-dependent phosphatases"/>
    <property type="match status" value="1"/>
</dbReference>
<evidence type="ECO:0000259" key="1">
    <source>
        <dbReference type="Pfam" id="PF00149"/>
    </source>
</evidence>
<proteinExistence type="predicted"/>
<dbReference type="PANTHER" id="PTHR30337">
    <property type="entry name" value="COMPONENT OF ATP-DEPENDENT DSDNA EXONUCLEASE"/>
    <property type="match status" value="1"/>
</dbReference>
<reference evidence="2 3" key="1">
    <citation type="submission" date="2020-08" db="EMBL/GenBank/DDBJ databases">
        <title>Dyella sp. G9 isolated from forest soil.</title>
        <authorList>
            <person name="Fu J."/>
            <person name="Qiu L."/>
        </authorList>
    </citation>
    <scope>NUCLEOTIDE SEQUENCE [LARGE SCALE GENOMIC DNA]</scope>
    <source>
        <strain evidence="2 3">G9</strain>
    </source>
</reference>
<dbReference type="KEGG" id="dtl:H8F01_00845"/>
<sequence>MSKPFGVSSDHHFHSFTAFATVNDKGVNSRLQATLDAMREHAAAVKAAGGNKLFLAGDTFHKRGEVAPSVLNPVMDLFRELVAEGFEIYVIPGNHDLERNESMRVGNAVTALEALGVKVAHEPMVVDLSDDHKVVLFPWYATTKDLIEAMMSWRDELTFDEREFDQEPWLDAVIHAPIDGVLPHLPEHGLTHEGLSGTGFNRVFCGHYHHHRHMGDEVYSVGALTHQTWGDVNSKAGYLIVTDDQVKHYETTAPKFMDVDNVEDEEGLLEVNGNFVRVKIEVATESELETIRLGLLGYGAAGVVIHAMKKTVMTRATTPAPSGGHSIENSIKEFVTKRSLPAAAHALCVDILKEAQAA</sequence>
<keyword evidence="3" id="KW-1185">Reference proteome</keyword>
<dbReference type="EMBL" id="CP060412">
    <property type="protein sequence ID" value="QNK01761.1"/>
    <property type="molecule type" value="Genomic_DNA"/>
</dbReference>
<name>A0A7G8Q4Q3_9GAMM</name>
<dbReference type="PANTHER" id="PTHR30337:SF0">
    <property type="entry name" value="NUCLEASE SBCCD SUBUNIT D"/>
    <property type="match status" value="1"/>
</dbReference>
<protein>
    <submittedName>
        <fullName evidence="2">Metallophosphoesterase</fullName>
    </submittedName>
</protein>
<feature type="domain" description="Calcineurin-like phosphoesterase" evidence="1">
    <location>
        <begin position="4"/>
        <end position="210"/>
    </location>
</feature>
<dbReference type="RefSeq" id="WP_187057220.1">
    <property type="nucleotide sequence ID" value="NZ_CP060412.1"/>
</dbReference>
<dbReference type="InterPro" id="IPR029052">
    <property type="entry name" value="Metallo-depent_PP-like"/>
</dbReference>
<evidence type="ECO:0000313" key="3">
    <source>
        <dbReference type="Proteomes" id="UP000515873"/>
    </source>
</evidence>